<accession>A0A7W8M750</accession>
<name>A0A7W8M750_9FIRM</name>
<proteinExistence type="predicted"/>
<dbReference type="AlphaFoldDB" id="A0A7W8M750"/>
<sequence length="149" mass="16967">MKRIKIAVLLVLLCVLAGCSPKDTSLRAYCTESQQEFLDQSLEELPVALTYHHNDNILGRYETTDEEIISEILQALRETTIVSKAFSGSTDSRILEFETADGDTCLFWFDENRFHGAGGTSYVLSGDEEIWDLARKIQETYPEYREAME</sequence>
<feature type="signal peptide" evidence="1">
    <location>
        <begin position="1"/>
        <end position="17"/>
    </location>
</feature>
<dbReference type="PROSITE" id="PS51257">
    <property type="entry name" value="PROKAR_LIPOPROTEIN"/>
    <property type="match status" value="1"/>
</dbReference>
<evidence type="ECO:0000313" key="2">
    <source>
        <dbReference type="EMBL" id="MBB5266302.1"/>
    </source>
</evidence>
<dbReference type="Proteomes" id="UP000543642">
    <property type="component" value="Unassembled WGS sequence"/>
</dbReference>
<protein>
    <recommendedName>
        <fullName evidence="4">Lipoprotein</fullName>
    </recommendedName>
</protein>
<keyword evidence="1" id="KW-0732">Signal</keyword>
<comment type="caution">
    <text evidence="2">The sequence shown here is derived from an EMBL/GenBank/DDBJ whole genome shotgun (WGS) entry which is preliminary data.</text>
</comment>
<organism evidence="2 3">
    <name type="scientific">Catenibacillus scindens</name>
    <dbReference type="NCBI Taxonomy" id="673271"/>
    <lineage>
        <taxon>Bacteria</taxon>
        <taxon>Bacillati</taxon>
        <taxon>Bacillota</taxon>
        <taxon>Clostridia</taxon>
        <taxon>Lachnospirales</taxon>
        <taxon>Lachnospiraceae</taxon>
        <taxon>Catenibacillus</taxon>
    </lineage>
</organism>
<evidence type="ECO:0000313" key="3">
    <source>
        <dbReference type="Proteomes" id="UP000543642"/>
    </source>
</evidence>
<keyword evidence="3" id="KW-1185">Reference proteome</keyword>
<dbReference type="EMBL" id="JACHFW010000026">
    <property type="protein sequence ID" value="MBB5266302.1"/>
    <property type="molecule type" value="Genomic_DNA"/>
</dbReference>
<gene>
    <name evidence="2" type="ORF">HNP82_003459</name>
</gene>
<evidence type="ECO:0000256" key="1">
    <source>
        <dbReference type="SAM" id="SignalP"/>
    </source>
</evidence>
<reference evidence="2 3" key="1">
    <citation type="submission" date="2020-08" db="EMBL/GenBank/DDBJ databases">
        <title>Genomic Encyclopedia of Type Strains, Phase IV (KMG-IV): sequencing the most valuable type-strain genomes for metagenomic binning, comparative biology and taxonomic classification.</title>
        <authorList>
            <person name="Goeker M."/>
        </authorList>
    </citation>
    <scope>NUCLEOTIDE SEQUENCE [LARGE SCALE GENOMIC DNA]</scope>
    <source>
        <strain evidence="2 3">DSM 106146</strain>
    </source>
</reference>
<dbReference type="RefSeq" id="WP_183776677.1">
    <property type="nucleotide sequence ID" value="NZ_JACHFW010000026.1"/>
</dbReference>
<feature type="chain" id="PRO_5039048556" description="Lipoprotein" evidence="1">
    <location>
        <begin position="18"/>
        <end position="149"/>
    </location>
</feature>
<evidence type="ECO:0008006" key="4">
    <source>
        <dbReference type="Google" id="ProtNLM"/>
    </source>
</evidence>